<dbReference type="SUPFAM" id="SSF46955">
    <property type="entry name" value="Putative DNA-binding domain"/>
    <property type="match status" value="1"/>
</dbReference>
<dbReference type="PROSITE" id="PS50937">
    <property type="entry name" value="HTH_MERR_2"/>
    <property type="match status" value="1"/>
</dbReference>
<dbReference type="Gene3D" id="1.10.490.50">
    <property type="entry name" value="Antibiotic binding domain of TipA-like multidrug resistance regulators"/>
    <property type="match status" value="1"/>
</dbReference>
<gene>
    <name evidence="3" type="ORF">DOS83_14590</name>
</gene>
<dbReference type="AlphaFoldDB" id="A0A3E0IKA2"/>
<evidence type="ECO:0000259" key="2">
    <source>
        <dbReference type="PROSITE" id="PS50937"/>
    </source>
</evidence>
<dbReference type="InterPro" id="IPR000551">
    <property type="entry name" value="MerR-type_HTH_dom"/>
</dbReference>
<dbReference type="CDD" id="cd01106">
    <property type="entry name" value="HTH_TipAL-Mta"/>
    <property type="match status" value="1"/>
</dbReference>
<dbReference type="GO" id="GO:0003700">
    <property type="term" value="F:DNA-binding transcription factor activity"/>
    <property type="evidence" value="ECO:0007669"/>
    <property type="project" value="InterPro"/>
</dbReference>
<dbReference type="Gene3D" id="1.10.1660.10">
    <property type="match status" value="1"/>
</dbReference>
<evidence type="ECO:0000256" key="1">
    <source>
        <dbReference type="ARBA" id="ARBA00023125"/>
    </source>
</evidence>
<dbReference type="InterPro" id="IPR036244">
    <property type="entry name" value="TipA-like_antibiotic-bd"/>
</dbReference>
<dbReference type="EMBL" id="QKXQ01000782">
    <property type="protein sequence ID" value="REH88080.1"/>
    <property type="molecule type" value="Genomic_DNA"/>
</dbReference>
<dbReference type="SMART" id="SM00422">
    <property type="entry name" value="HTH_MERR"/>
    <property type="match status" value="1"/>
</dbReference>
<feature type="domain" description="HTH merR-type" evidence="2">
    <location>
        <begin position="4"/>
        <end position="72"/>
    </location>
</feature>
<dbReference type="Pfam" id="PF13411">
    <property type="entry name" value="MerR_1"/>
    <property type="match status" value="1"/>
</dbReference>
<protein>
    <submittedName>
        <fullName evidence="3">MerR family transcriptional regulator</fullName>
    </submittedName>
</protein>
<dbReference type="PANTHER" id="PTHR30204:SF96">
    <property type="entry name" value="CHROMOSOME-ANCHORING PROTEIN RACA"/>
    <property type="match status" value="1"/>
</dbReference>
<dbReference type="GO" id="GO:0003677">
    <property type="term" value="F:DNA binding"/>
    <property type="evidence" value="ECO:0007669"/>
    <property type="project" value="UniProtKB-KW"/>
</dbReference>
<organism evidence="3 4">
    <name type="scientific">Staphylococcus felis</name>
    <dbReference type="NCBI Taxonomy" id="46127"/>
    <lineage>
        <taxon>Bacteria</taxon>
        <taxon>Bacillati</taxon>
        <taxon>Bacillota</taxon>
        <taxon>Bacilli</taxon>
        <taxon>Bacillales</taxon>
        <taxon>Staphylococcaceae</taxon>
        <taxon>Staphylococcus</taxon>
    </lineage>
</organism>
<dbReference type="InterPro" id="IPR009061">
    <property type="entry name" value="DNA-bd_dom_put_sf"/>
</dbReference>
<reference evidence="3 4" key="1">
    <citation type="journal article" date="2018" name="Vet. Microbiol.">
        <title>Characterisation of Staphylococcus felis isolated from cats using whole genome sequencing.</title>
        <authorList>
            <person name="Worthing K."/>
            <person name="Pang S."/>
            <person name="Trott D.J."/>
            <person name="Abraham S."/>
            <person name="Coombs G.W."/>
            <person name="Jordan D."/>
            <person name="McIntyre L."/>
            <person name="Davies M.R."/>
            <person name="Norris J."/>
        </authorList>
    </citation>
    <scope>NUCLEOTIDE SEQUENCE [LARGE SCALE GENOMIC DNA]</scope>
    <source>
        <strain evidence="3 4">F9</strain>
    </source>
</reference>
<dbReference type="InterPro" id="IPR047057">
    <property type="entry name" value="MerR_fam"/>
</dbReference>
<sequence length="238" mass="28452">MEYQYSIKDMMEITGVTKRTLHYYDEIGLLSASKNKNNYRVYNQNDLVKLQKILLLKSMDFDIKSISKLLDLDNEMFIECIRKQSKILDDKIKRLKTTKIAIDKFINGIPIIEIEELNHNINKQYQKEADMRYRKTRINKEFKTNLFEDKKIKNEFESIVYEFCSVTDYSVEDSKVFKVALKWKGFMNQLFDFDDEMLCLIANVYHNDKRFNNYFEKFNTPGIAHFISKAVNYHLSSE</sequence>
<dbReference type="Pfam" id="PF07739">
    <property type="entry name" value="TipAS"/>
    <property type="match status" value="1"/>
</dbReference>
<evidence type="ECO:0000313" key="4">
    <source>
        <dbReference type="Proteomes" id="UP000256562"/>
    </source>
</evidence>
<dbReference type="Proteomes" id="UP000256562">
    <property type="component" value="Unassembled WGS sequence"/>
</dbReference>
<dbReference type="InterPro" id="IPR012925">
    <property type="entry name" value="TipAS_dom"/>
</dbReference>
<dbReference type="PANTHER" id="PTHR30204">
    <property type="entry name" value="REDOX-CYCLING DRUG-SENSING TRANSCRIPTIONAL ACTIVATOR SOXR"/>
    <property type="match status" value="1"/>
</dbReference>
<dbReference type="SUPFAM" id="SSF89082">
    <property type="entry name" value="Antibiotic binding domain of TipA-like multidrug resistance regulators"/>
    <property type="match status" value="1"/>
</dbReference>
<proteinExistence type="predicted"/>
<evidence type="ECO:0000313" key="3">
    <source>
        <dbReference type="EMBL" id="REH88080.1"/>
    </source>
</evidence>
<accession>A0A3E0IKA2</accession>
<keyword evidence="1" id="KW-0238">DNA-binding</keyword>
<dbReference type="OrthoDB" id="9814833at2"/>
<name>A0A3E0IKA2_9STAP</name>
<comment type="caution">
    <text evidence="3">The sequence shown here is derived from an EMBL/GenBank/DDBJ whole genome shotgun (WGS) entry which is preliminary data.</text>
</comment>